<evidence type="ECO:0000313" key="3">
    <source>
        <dbReference type="EMBL" id="KAK7358068.1"/>
    </source>
</evidence>
<comment type="caution">
    <text evidence="3">The sequence shown here is derived from an EMBL/GenBank/DDBJ whole genome shotgun (WGS) entry which is preliminary data.</text>
</comment>
<dbReference type="InterPro" id="IPR006680">
    <property type="entry name" value="Amidohydro-rel"/>
</dbReference>
<evidence type="ECO:0000256" key="1">
    <source>
        <dbReference type="ARBA" id="ARBA00022801"/>
    </source>
</evidence>
<dbReference type="Gene3D" id="3.20.20.140">
    <property type="entry name" value="Metal-dependent hydrolases"/>
    <property type="match status" value="1"/>
</dbReference>
<protein>
    <recommendedName>
        <fullName evidence="2">Amidohydrolase-related domain-containing protein</fullName>
    </recommendedName>
</protein>
<dbReference type="Proteomes" id="UP001374584">
    <property type="component" value="Unassembled WGS sequence"/>
</dbReference>
<sequence length="471" mass="52116">MEMEREREVVSLLHGAMVITMDEEQRVFRDGGIAIEGDRIKAIGQSAEILAQFCDVAEHILDLTGHILLPGFINTHVHTSQQLARGIADDVDLMTWLHDRIWPYESNMTQHDSYLSTLLCGIELIHCGVTCFAEAGGQHVSGMARAVSLLGLRACLTQSTMDSGHGLPPSWATRTTDHCIQSQKDNYDKYNNTSEGRIRIWFGIRQIMNSTPRLLIQTRDAAAQLKTGIHMHVAEIPYENQLVRDVHKVDHGTVTYLDKIDFLQSNLLAAHSVWIDNNEISLLSRSGVKVSHCPAAAMRMLGFAPVREMLDAGICVSLGTDGAPSNNRMSIVDEMYLASLINKGREVYANGTTDPTALPAETILRMVTVNGAKSVLWDDELGSLEVGKKADIVVVNPSSWPMVPVHDCISSIVYGMRSENVVSVMCNGSWIMKNKKIINVDEEEVILKAKEASVEVLKRAGITLRSRMNMI</sequence>
<dbReference type="FunFam" id="2.30.40.10:FF:000147">
    <property type="entry name" value="Uncharacterized protein"/>
    <property type="match status" value="1"/>
</dbReference>
<dbReference type="Pfam" id="PF01979">
    <property type="entry name" value="Amidohydro_1"/>
    <property type="match status" value="1"/>
</dbReference>
<evidence type="ECO:0000259" key="2">
    <source>
        <dbReference type="Pfam" id="PF01979"/>
    </source>
</evidence>
<dbReference type="AlphaFoldDB" id="A0AAN9R8U0"/>
<dbReference type="InterPro" id="IPR032466">
    <property type="entry name" value="Metal_Hydrolase"/>
</dbReference>
<dbReference type="CDD" id="cd01298">
    <property type="entry name" value="ATZ_TRZ_like"/>
    <property type="match status" value="1"/>
</dbReference>
<gene>
    <name evidence="3" type="ORF">VNO80_17368</name>
</gene>
<dbReference type="GO" id="GO:0016810">
    <property type="term" value="F:hydrolase activity, acting on carbon-nitrogen (but not peptide) bonds"/>
    <property type="evidence" value="ECO:0007669"/>
    <property type="project" value="InterPro"/>
</dbReference>
<dbReference type="InterPro" id="IPR011059">
    <property type="entry name" value="Metal-dep_hydrolase_composite"/>
</dbReference>
<feature type="domain" description="Amidohydrolase-related" evidence="2">
    <location>
        <begin position="67"/>
        <end position="430"/>
    </location>
</feature>
<dbReference type="PANTHER" id="PTHR43794:SF11">
    <property type="entry name" value="AMIDOHYDROLASE-RELATED DOMAIN-CONTAINING PROTEIN"/>
    <property type="match status" value="1"/>
</dbReference>
<dbReference type="EMBL" id="JAYMYR010000006">
    <property type="protein sequence ID" value="KAK7358068.1"/>
    <property type="molecule type" value="Genomic_DNA"/>
</dbReference>
<dbReference type="Gene3D" id="2.30.40.10">
    <property type="entry name" value="Urease, subunit C, domain 1"/>
    <property type="match status" value="1"/>
</dbReference>
<dbReference type="PANTHER" id="PTHR43794">
    <property type="entry name" value="AMINOHYDROLASE SSNA-RELATED"/>
    <property type="match status" value="1"/>
</dbReference>
<reference evidence="3 4" key="1">
    <citation type="submission" date="2024-01" db="EMBL/GenBank/DDBJ databases">
        <title>The genomes of 5 underutilized Papilionoideae crops provide insights into root nodulation and disease resistanc.</title>
        <authorList>
            <person name="Jiang F."/>
        </authorList>
    </citation>
    <scope>NUCLEOTIDE SEQUENCE [LARGE SCALE GENOMIC DNA]</scope>
    <source>
        <strain evidence="3">JINMINGXINNONG_FW02</strain>
        <tissue evidence="3">Leaves</tissue>
    </source>
</reference>
<proteinExistence type="predicted"/>
<keyword evidence="1" id="KW-0378">Hydrolase</keyword>
<accession>A0AAN9R8U0</accession>
<name>A0AAN9R8U0_PHACN</name>
<dbReference type="InterPro" id="IPR050287">
    <property type="entry name" value="MTA/SAH_deaminase"/>
</dbReference>
<dbReference type="FunFam" id="3.20.20.140:FF:000045">
    <property type="entry name" value="Amidohydrolase family protein, expressed"/>
    <property type="match status" value="1"/>
</dbReference>
<evidence type="ECO:0000313" key="4">
    <source>
        <dbReference type="Proteomes" id="UP001374584"/>
    </source>
</evidence>
<dbReference type="SUPFAM" id="SSF51556">
    <property type="entry name" value="Metallo-dependent hydrolases"/>
    <property type="match status" value="1"/>
</dbReference>
<organism evidence="3 4">
    <name type="scientific">Phaseolus coccineus</name>
    <name type="common">Scarlet runner bean</name>
    <name type="synonym">Phaseolus multiflorus</name>
    <dbReference type="NCBI Taxonomy" id="3886"/>
    <lineage>
        <taxon>Eukaryota</taxon>
        <taxon>Viridiplantae</taxon>
        <taxon>Streptophyta</taxon>
        <taxon>Embryophyta</taxon>
        <taxon>Tracheophyta</taxon>
        <taxon>Spermatophyta</taxon>
        <taxon>Magnoliopsida</taxon>
        <taxon>eudicotyledons</taxon>
        <taxon>Gunneridae</taxon>
        <taxon>Pentapetalae</taxon>
        <taxon>rosids</taxon>
        <taxon>fabids</taxon>
        <taxon>Fabales</taxon>
        <taxon>Fabaceae</taxon>
        <taxon>Papilionoideae</taxon>
        <taxon>50 kb inversion clade</taxon>
        <taxon>NPAAA clade</taxon>
        <taxon>indigoferoid/millettioid clade</taxon>
        <taxon>Phaseoleae</taxon>
        <taxon>Phaseolus</taxon>
    </lineage>
</organism>
<keyword evidence="4" id="KW-1185">Reference proteome</keyword>
<dbReference type="SUPFAM" id="SSF51338">
    <property type="entry name" value="Composite domain of metallo-dependent hydrolases"/>
    <property type="match status" value="1"/>
</dbReference>